<dbReference type="EMBL" id="PQWB01000011">
    <property type="protein sequence ID" value="POZ63555.1"/>
    <property type="molecule type" value="Genomic_DNA"/>
</dbReference>
<keyword evidence="2" id="KW-0805">Transcription regulation</keyword>
<dbReference type="PROSITE" id="PS50931">
    <property type="entry name" value="HTH_LYSR"/>
    <property type="match status" value="1"/>
</dbReference>
<dbReference type="PANTHER" id="PTHR30346">
    <property type="entry name" value="TRANSCRIPTIONAL DUAL REGULATOR HCAR-RELATED"/>
    <property type="match status" value="1"/>
</dbReference>
<dbReference type="Gene3D" id="1.10.10.10">
    <property type="entry name" value="Winged helix-like DNA-binding domain superfamily/Winged helix DNA-binding domain"/>
    <property type="match status" value="1"/>
</dbReference>
<dbReference type="SUPFAM" id="SSF53850">
    <property type="entry name" value="Periplasmic binding protein-like II"/>
    <property type="match status" value="1"/>
</dbReference>
<dbReference type="Pfam" id="PF03466">
    <property type="entry name" value="LysR_substrate"/>
    <property type="match status" value="1"/>
</dbReference>
<protein>
    <submittedName>
        <fullName evidence="6">LysR family transcriptional regulator</fullName>
    </submittedName>
</protein>
<dbReference type="InterPro" id="IPR036388">
    <property type="entry name" value="WH-like_DNA-bd_sf"/>
</dbReference>
<comment type="similarity">
    <text evidence="1">Belongs to the LysR transcriptional regulatory family.</text>
</comment>
<dbReference type="SUPFAM" id="SSF46785">
    <property type="entry name" value="Winged helix' DNA-binding domain"/>
    <property type="match status" value="1"/>
</dbReference>
<evidence type="ECO:0000313" key="6">
    <source>
        <dbReference type="EMBL" id="POZ63555.1"/>
    </source>
</evidence>
<sequence length="290" mass="31327">MMNLLHWRLLLAVEECGTVTRAAERHGMTQSGASQAIKQMEEALGIALFARDRRQTRPTALGEQVLRKARTMLAELDGIRALADEGRGWLSGRLTVAGFPSLFSRLLARKLDQFRLRHPGLSVLWLDGSDEEIERWLASGQVDIGVVLNPDSDRPTQSLGEDAWLAVLPSGHRLARRHASAPIPGHELADLPFIVATGGCRLHGESVLQTMGMPLRDVRMRVSDWGSALEMARSGAGVTVMPASVLPDPCPGVRAFALADAPPRCFALACSASGAASPQAQALLNWLKPP</sequence>
<feature type="domain" description="HTH lysR-type" evidence="5">
    <location>
        <begin position="2"/>
        <end position="59"/>
    </location>
</feature>
<keyword evidence="7" id="KW-1185">Reference proteome</keyword>
<dbReference type="Gene3D" id="3.40.190.290">
    <property type="match status" value="1"/>
</dbReference>
<name>A0A2S5DKD3_9NEIS</name>
<dbReference type="OrthoDB" id="9786526at2"/>
<organism evidence="6 7">
    <name type="scientific">Chromobacterium alticapitis</name>
    <dbReference type="NCBI Taxonomy" id="2073169"/>
    <lineage>
        <taxon>Bacteria</taxon>
        <taxon>Pseudomonadati</taxon>
        <taxon>Pseudomonadota</taxon>
        <taxon>Betaproteobacteria</taxon>
        <taxon>Neisseriales</taxon>
        <taxon>Chromobacteriaceae</taxon>
        <taxon>Chromobacterium</taxon>
    </lineage>
</organism>
<evidence type="ECO:0000256" key="3">
    <source>
        <dbReference type="ARBA" id="ARBA00023125"/>
    </source>
</evidence>
<evidence type="ECO:0000256" key="1">
    <source>
        <dbReference type="ARBA" id="ARBA00009437"/>
    </source>
</evidence>
<dbReference type="PRINTS" id="PR00039">
    <property type="entry name" value="HTHLYSR"/>
</dbReference>
<evidence type="ECO:0000259" key="5">
    <source>
        <dbReference type="PROSITE" id="PS50931"/>
    </source>
</evidence>
<dbReference type="GO" id="GO:0032993">
    <property type="term" value="C:protein-DNA complex"/>
    <property type="evidence" value="ECO:0007669"/>
    <property type="project" value="TreeGrafter"/>
</dbReference>
<dbReference type="FunFam" id="1.10.10.10:FF:000001">
    <property type="entry name" value="LysR family transcriptional regulator"/>
    <property type="match status" value="1"/>
</dbReference>
<accession>A0A2S5DKD3</accession>
<evidence type="ECO:0000313" key="7">
    <source>
        <dbReference type="Proteomes" id="UP000237082"/>
    </source>
</evidence>
<dbReference type="InterPro" id="IPR000847">
    <property type="entry name" value="LysR_HTH_N"/>
</dbReference>
<comment type="caution">
    <text evidence="6">The sequence shown here is derived from an EMBL/GenBank/DDBJ whole genome shotgun (WGS) entry which is preliminary data.</text>
</comment>
<dbReference type="InterPro" id="IPR036390">
    <property type="entry name" value="WH_DNA-bd_sf"/>
</dbReference>
<dbReference type="CDD" id="cd05466">
    <property type="entry name" value="PBP2_LTTR_substrate"/>
    <property type="match status" value="1"/>
</dbReference>
<dbReference type="RefSeq" id="WP_103901172.1">
    <property type="nucleotide sequence ID" value="NZ_PQWB01000011.1"/>
</dbReference>
<dbReference type="AlphaFoldDB" id="A0A2S5DKD3"/>
<reference evidence="7" key="1">
    <citation type="submission" date="2018-02" db="EMBL/GenBank/DDBJ databases">
        <authorList>
            <person name="O'Hara-Hanley K."/>
            <person name="Soby S."/>
        </authorList>
    </citation>
    <scope>NUCLEOTIDE SEQUENCE [LARGE SCALE GENOMIC DNA]</scope>
    <source>
        <strain evidence="7">MWU14-2602</strain>
    </source>
</reference>
<dbReference type="Proteomes" id="UP000237082">
    <property type="component" value="Unassembled WGS sequence"/>
</dbReference>
<keyword evidence="4" id="KW-0804">Transcription</keyword>
<dbReference type="GO" id="GO:0003700">
    <property type="term" value="F:DNA-binding transcription factor activity"/>
    <property type="evidence" value="ECO:0007669"/>
    <property type="project" value="InterPro"/>
</dbReference>
<evidence type="ECO:0000256" key="2">
    <source>
        <dbReference type="ARBA" id="ARBA00023015"/>
    </source>
</evidence>
<dbReference type="GO" id="GO:0003677">
    <property type="term" value="F:DNA binding"/>
    <property type="evidence" value="ECO:0007669"/>
    <property type="project" value="UniProtKB-KW"/>
</dbReference>
<dbReference type="InterPro" id="IPR005119">
    <property type="entry name" value="LysR_subst-bd"/>
</dbReference>
<keyword evidence="3" id="KW-0238">DNA-binding</keyword>
<proteinExistence type="inferred from homology"/>
<dbReference type="Pfam" id="PF00126">
    <property type="entry name" value="HTH_1"/>
    <property type="match status" value="1"/>
</dbReference>
<dbReference type="PANTHER" id="PTHR30346:SF29">
    <property type="entry name" value="LYSR SUBSTRATE-BINDING"/>
    <property type="match status" value="1"/>
</dbReference>
<gene>
    <name evidence="6" type="ORF">C2I19_02670</name>
</gene>
<evidence type="ECO:0000256" key="4">
    <source>
        <dbReference type="ARBA" id="ARBA00023163"/>
    </source>
</evidence>